<evidence type="ECO:0000313" key="10">
    <source>
        <dbReference type="Proteomes" id="UP001597201"/>
    </source>
</evidence>
<evidence type="ECO:0000256" key="5">
    <source>
        <dbReference type="ARBA" id="ARBA00023237"/>
    </source>
</evidence>
<dbReference type="Pfam" id="PF14322">
    <property type="entry name" value="SusD-like_3"/>
    <property type="match status" value="1"/>
</dbReference>
<reference evidence="10" key="1">
    <citation type="journal article" date="2019" name="Int. J. Syst. Evol. Microbiol.">
        <title>The Global Catalogue of Microorganisms (GCM) 10K type strain sequencing project: providing services to taxonomists for standard genome sequencing and annotation.</title>
        <authorList>
            <consortium name="The Broad Institute Genomics Platform"/>
            <consortium name="The Broad Institute Genome Sequencing Center for Infectious Disease"/>
            <person name="Wu L."/>
            <person name="Ma J."/>
        </authorList>
    </citation>
    <scope>NUCLEOTIDE SEQUENCE [LARGE SCALE GENOMIC DNA]</scope>
    <source>
        <strain evidence="10">CCUG 61485</strain>
    </source>
</reference>
<keyword evidence="5" id="KW-0998">Cell outer membrane</keyword>
<dbReference type="EMBL" id="JBHTMY010000003">
    <property type="protein sequence ID" value="MFD1316412.1"/>
    <property type="molecule type" value="Genomic_DNA"/>
</dbReference>
<feature type="domain" description="RagB/SusD" evidence="7">
    <location>
        <begin position="358"/>
        <end position="489"/>
    </location>
</feature>
<organism evidence="9 10">
    <name type="scientific">Namhaeicola litoreus</name>
    <dbReference type="NCBI Taxonomy" id="1052145"/>
    <lineage>
        <taxon>Bacteria</taxon>
        <taxon>Pseudomonadati</taxon>
        <taxon>Bacteroidota</taxon>
        <taxon>Flavobacteriia</taxon>
        <taxon>Flavobacteriales</taxon>
        <taxon>Flavobacteriaceae</taxon>
        <taxon>Namhaeicola</taxon>
    </lineage>
</organism>
<evidence type="ECO:0000256" key="6">
    <source>
        <dbReference type="SAM" id="SignalP"/>
    </source>
</evidence>
<keyword evidence="3 6" id="KW-0732">Signal</keyword>
<feature type="signal peptide" evidence="6">
    <location>
        <begin position="1"/>
        <end position="24"/>
    </location>
</feature>
<evidence type="ECO:0000256" key="4">
    <source>
        <dbReference type="ARBA" id="ARBA00023136"/>
    </source>
</evidence>
<dbReference type="InterPro" id="IPR012944">
    <property type="entry name" value="SusD_RagB_dom"/>
</dbReference>
<evidence type="ECO:0000313" key="9">
    <source>
        <dbReference type="EMBL" id="MFD1316412.1"/>
    </source>
</evidence>
<feature type="domain" description="SusD-like N-terminal" evidence="8">
    <location>
        <begin position="27"/>
        <end position="217"/>
    </location>
</feature>
<feature type="chain" id="PRO_5047422933" evidence="6">
    <location>
        <begin position="25"/>
        <end position="490"/>
    </location>
</feature>
<evidence type="ECO:0000256" key="3">
    <source>
        <dbReference type="ARBA" id="ARBA00022729"/>
    </source>
</evidence>
<accession>A0ABW3Y3G3</accession>
<dbReference type="Proteomes" id="UP001597201">
    <property type="component" value="Unassembled WGS sequence"/>
</dbReference>
<evidence type="ECO:0000256" key="1">
    <source>
        <dbReference type="ARBA" id="ARBA00004442"/>
    </source>
</evidence>
<gene>
    <name evidence="9" type="ORF">ACFQ39_12355</name>
</gene>
<comment type="subcellular location">
    <subcellularLocation>
        <location evidence="1">Cell outer membrane</location>
    </subcellularLocation>
</comment>
<comment type="caution">
    <text evidence="9">The sequence shown here is derived from an EMBL/GenBank/DDBJ whole genome shotgun (WGS) entry which is preliminary data.</text>
</comment>
<proteinExistence type="inferred from homology"/>
<protein>
    <submittedName>
        <fullName evidence="9">RagB/SusD family nutrient uptake outer membrane protein</fullName>
    </submittedName>
</protein>
<dbReference type="PROSITE" id="PS51257">
    <property type="entry name" value="PROKAR_LIPOPROTEIN"/>
    <property type="match status" value="1"/>
</dbReference>
<dbReference type="SUPFAM" id="SSF48452">
    <property type="entry name" value="TPR-like"/>
    <property type="match status" value="1"/>
</dbReference>
<dbReference type="Pfam" id="PF07980">
    <property type="entry name" value="SusD_RagB"/>
    <property type="match status" value="1"/>
</dbReference>
<dbReference type="InterPro" id="IPR011990">
    <property type="entry name" value="TPR-like_helical_dom_sf"/>
</dbReference>
<dbReference type="Gene3D" id="1.25.40.390">
    <property type="match status" value="1"/>
</dbReference>
<keyword evidence="4" id="KW-0472">Membrane</keyword>
<evidence type="ECO:0000259" key="7">
    <source>
        <dbReference type="Pfam" id="PF07980"/>
    </source>
</evidence>
<evidence type="ECO:0000256" key="2">
    <source>
        <dbReference type="ARBA" id="ARBA00006275"/>
    </source>
</evidence>
<sequence>MIHITRMKKIVAVALLLVFASSCEDVLDESPYSEISDEQFWLNNGNAESGIAAIYDAMQKTYRTKHYLWGEFRGDSYIASATPTGEALELLTNTLQPSSAGILRWNDLYQMIGRANLAIEKIPQIPSYSQSLLGEAYALRAYAYFDAVRVWGGVPLFTEAISGLDQELIRAKTDGTTILNDVVIPDMLKAEELITQPANKFRFSKTSVWAFQADVYMYLKQFDKAKQVLDKIVASGEYRLTNDRQSWNDMFYNDPDFGGKIMEGPELMMSIRFSLTEDNDRSGVFSLFFAGLPSYYIAPSLENKWIEKFPTDSALWVAKYPGFTPGGFEPDGTTLWGDWRYFDSREEGDPIGEARVAKYQSTNYSPSIDDTDIVLYRYAGILLLLAEAENQLGNKTAAVDLINQIRQARQLPTVNEDDFASVDELENFILDERQLELLSEGKRWWDLIRTDKAVEVMGPINGQTAETLLFPIFQDHLIDNPLLEQTPGYN</sequence>
<dbReference type="InterPro" id="IPR033985">
    <property type="entry name" value="SusD-like_N"/>
</dbReference>
<name>A0ABW3Y3G3_9FLAO</name>
<comment type="similarity">
    <text evidence="2">Belongs to the SusD family.</text>
</comment>
<keyword evidence="10" id="KW-1185">Reference proteome</keyword>
<dbReference type="CDD" id="cd08977">
    <property type="entry name" value="SusD"/>
    <property type="match status" value="1"/>
</dbReference>
<evidence type="ECO:0000259" key="8">
    <source>
        <dbReference type="Pfam" id="PF14322"/>
    </source>
</evidence>